<feature type="domain" description="Glycosyl hydrolase family 95 catalytic" evidence="4">
    <location>
        <begin position="310"/>
        <end position="713"/>
    </location>
</feature>
<evidence type="ECO:0000313" key="5">
    <source>
        <dbReference type="EMBL" id="GAA3584689.1"/>
    </source>
</evidence>
<dbReference type="InterPro" id="IPR049053">
    <property type="entry name" value="AFCA-like_C"/>
</dbReference>
<evidence type="ECO:0000313" key="6">
    <source>
        <dbReference type="Proteomes" id="UP001500954"/>
    </source>
</evidence>
<dbReference type="InterPro" id="IPR012341">
    <property type="entry name" value="6hp_glycosidase-like_sf"/>
</dbReference>
<dbReference type="Pfam" id="PF14498">
    <property type="entry name" value="Glyco_hyd_65N_2"/>
    <property type="match status" value="1"/>
</dbReference>
<feature type="chain" id="PRO_5045745644" evidence="1">
    <location>
        <begin position="31"/>
        <end position="819"/>
    </location>
</feature>
<dbReference type="InterPro" id="IPR054363">
    <property type="entry name" value="GH95_cat"/>
</dbReference>
<proteinExistence type="predicted"/>
<feature type="domain" description="Alpha fucosidase A-like C-terminal" evidence="3">
    <location>
        <begin position="726"/>
        <end position="815"/>
    </location>
</feature>
<protein>
    <submittedName>
        <fullName evidence="5">Glycoside hydrolase family 95 protein</fullName>
    </submittedName>
</protein>
<feature type="domain" description="Glycosyl hydrolase family 95 N-terminal" evidence="2">
    <location>
        <begin position="37"/>
        <end position="286"/>
    </location>
</feature>
<dbReference type="Pfam" id="PF22124">
    <property type="entry name" value="Glyco_hydro_95_cat"/>
    <property type="match status" value="1"/>
</dbReference>
<keyword evidence="1" id="KW-0732">Signal</keyword>
<name>A0ABP6YP71_9FLAO</name>
<dbReference type="InterPro" id="IPR008928">
    <property type="entry name" value="6-hairpin_glycosidase_sf"/>
</dbReference>
<reference evidence="6" key="1">
    <citation type="journal article" date="2019" name="Int. J. Syst. Evol. Microbiol.">
        <title>The Global Catalogue of Microorganisms (GCM) 10K type strain sequencing project: providing services to taxonomists for standard genome sequencing and annotation.</title>
        <authorList>
            <consortium name="The Broad Institute Genomics Platform"/>
            <consortium name="The Broad Institute Genome Sequencing Center for Infectious Disease"/>
            <person name="Wu L."/>
            <person name="Ma J."/>
        </authorList>
    </citation>
    <scope>NUCLEOTIDE SEQUENCE [LARGE SCALE GENOMIC DNA]</scope>
    <source>
        <strain evidence="6">JCM 17111</strain>
    </source>
</reference>
<evidence type="ECO:0000256" key="1">
    <source>
        <dbReference type="SAM" id="SignalP"/>
    </source>
</evidence>
<accession>A0ABP6YP71</accession>
<feature type="signal peptide" evidence="1">
    <location>
        <begin position="1"/>
        <end position="30"/>
    </location>
</feature>
<dbReference type="PANTHER" id="PTHR31084">
    <property type="entry name" value="ALPHA-L-FUCOSIDASE 2"/>
    <property type="match status" value="1"/>
</dbReference>
<dbReference type="InterPro" id="IPR016518">
    <property type="entry name" value="Alpha-L-fucosidase"/>
</dbReference>
<dbReference type="Proteomes" id="UP001500954">
    <property type="component" value="Unassembled WGS sequence"/>
</dbReference>
<sequence length="819" mass="93374">MSGRKKTSSVSEKKMLLVKALLFVLTCSNAQNKDLKLWYDEPANVWTDALPIGNGRLGAMVYGKITDEIIQFNEETLWAGQPHDYITKGANNYFETIREYSENGNGKVYDIAKDHFMSNPIGQQCYQPTGNILLSFPDHNNISNYYRGLNLENAITKVSYNSNGVNFSREILASNPDQAIVIHLTADVARSLNFSVELFSPHVFSEVIAEKTNLILRGKATDYKVHENVLKEHSDNVDFPKSRIRFESVLKVLSCDGELTTHGTKLEIKNATETTLILVAATNFVNFKDISGDPTKRNNALLKQINDKTYEFIKATHIQDYKKLFDRLTLDLGDSKISERPTDERIQTFNKDIDPALVTLLFQYGRYLLIASSREGTQPSNLQGIWNNEMFPPWDSKYTININTEMNYWLAEKTNLSECTEPLIKMVKELSVSGKKIAKAYYNMNGWVTHHNTDIWRAAAPIDGVGWGIWPTGGAWLTQHLWWHYEFTGNQHYLEDVYPILKEASRFFLEYLTPSASQSEWLISGPSNSPEHGGLVMGPTMDHQIIRNLFKNTIEAAETLNKDKGFIDTLRLVIKRIAPNQIGKYGQLQEWLEDNDDPDDTHRHVSHLWGLHPGNEIHPLTTPDFAEACKISLKHRGDEGTGWSRAWKINFWARLNDGNHAFSILKKLITPVNFERKKSSYETGGLYKNMFDAHPPFQIDGNFGVTSGIVEMILQSHLRDVRGNYFLDVLPALPNNLKDGKIKGLRAEGGFEIDVEWKNGFVQFLKVKSLLGNKCNIRAKQKLVLKSSTTKRIHEEYINSLFCYSFETSKDENYVFINK</sequence>
<keyword evidence="5" id="KW-0378">Hydrolase</keyword>
<dbReference type="PIRSF" id="PIRSF007663">
    <property type="entry name" value="UCP007663"/>
    <property type="match status" value="1"/>
</dbReference>
<gene>
    <name evidence="5" type="ORF">GCM10022395_35850</name>
</gene>
<dbReference type="Pfam" id="PF21307">
    <property type="entry name" value="Glyco_hydro_95_C"/>
    <property type="match status" value="1"/>
</dbReference>
<evidence type="ECO:0000259" key="4">
    <source>
        <dbReference type="Pfam" id="PF22124"/>
    </source>
</evidence>
<evidence type="ECO:0000259" key="3">
    <source>
        <dbReference type="Pfam" id="PF21307"/>
    </source>
</evidence>
<dbReference type="EMBL" id="BAABCY010000103">
    <property type="protein sequence ID" value="GAA3584689.1"/>
    <property type="molecule type" value="Genomic_DNA"/>
</dbReference>
<organism evidence="5 6">
    <name type="scientific">Snuella lapsa</name>
    <dbReference type="NCBI Taxonomy" id="870481"/>
    <lineage>
        <taxon>Bacteria</taxon>
        <taxon>Pseudomonadati</taxon>
        <taxon>Bacteroidota</taxon>
        <taxon>Flavobacteriia</taxon>
        <taxon>Flavobacteriales</taxon>
        <taxon>Flavobacteriaceae</taxon>
        <taxon>Snuella</taxon>
    </lineage>
</organism>
<comment type="caution">
    <text evidence="5">The sequence shown here is derived from an EMBL/GenBank/DDBJ whole genome shotgun (WGS) entry which is preliminary data.</text>
</comment>
<dbReference type="GO" id="GO:0016787">
    <property type="term" value="F:hydrolase activity"/>
    <property type="evidence" value="ECO:0007669"/>
    <property type="project" value="UniProtKB-KW"/>
</dbReference>
<dbReference type="SUPFAM" id="SSF48208">
    <property type="entry name" value="Six-hairpin glycosidases"/>
    <property type="match status" value="1"/>
</dbReference>
<dbReference type="PANTHER" id="PTHR31084:SF0">
    <property type="entry name" value="ALPHA-L-FUCOSIDASE 2"/>
    <property type="match status" value="1"/>
</dbReference>
<dbReference type="InterPro" id="IPR027414">
    <property type="entry name" value="GH95_N_dom"/>
</dbReference>
<dbReference type="Gene3D" id="1.50.10.10">
    <property type="match status" value="1"/>
</dbReference>
<evidence type="ECO:0000259" key="2">
    <source>
        <dbReference type="Pfam" id="PF14498"/>
    </source>
</evidence>
<keyword evidence="6" id="KW-1185">Reference proteome</keyword>